<evidence type="ECO:0000313" key="1">
    <source>
        <dbReference type="EMBL" id="GLS01160.1"/>
    </source>
</evidence>
<dbReference type="Proteomes" id="UP001156921">
    <property type="component" value="Unassembled WGS sequence"/>
</dbReference>
<comment type="caution">
    <text evidence="1">The sequence shown here is derived from an EMBL/GenBank/DDBJ whole genome shotgun (WGS) entry which is preliminary data.</text>
</comment>
<keyword evidence="2" id="KW-1185">Reference proteome</keyword>
<gene>
    <name evidence="1" type="ORF">GCM10007859_11710</name>
</gene>
<dbReference type="EMBL" id="BSOY01000019">
    <property type="protein sequence ID" value="GLS01160.1"/>
    <property type="molecule type" value="Genomic_DNA"/>
</dbReference>
<evidence type="ECO:0000313" key="2">
    <source>
        <dbReference type="Proteomes" id="UP001156921"/>
    </source>
</evidence>
<name>A0ABQ6BJA4_9CAUL</name>
<reference evidence="2" key="1">
    <citation type="journal article" date="2019" name="Int. J. Syst. Evol. Microbiol.">
        <title>The Global Catalogue of Microorganisms (GCM) 10K type strain sequencing project: providing services to taxonomists for standard genome sequencing and annotation.</title>
        <authorList>
            <consortium name="The Broad Institute Genomics Platform"/>
            <consortium name="The Broad Institute Genome Sequencing Center for Infectious Disease"/>
            <person name="Wu L."/>
            <person name="Ma J."/>
        </authorList>
    </citation>
    <scope>NUCLEOTIDE SEQUENCE [LARGE SCALE GENOMIC DNA]</scope>
    <source>
        <strain evidence="2">NBRC 110107</strain>
    </source>
</reference>
<evidence type="ECO:0008006" key="3">
    <source>
        <dbReference type="Google" id="ProtNLM"/>
    </source>
</evidence>
<proteinExistence type="predicted"/>
<accession>A0ABQ6BJA4</accession>
<organism evidence="1 2">
    <name type="scientific">Brevundimonas denitrificans</name>
    <dbReference type="NCBI Taxonomy" id="1443434"/>
    <lineage>
        <taxon>Bacteria</taxon>
        <taxon>Pseudomonadati</taxon>
        <taxon>Pseudomonadota</taxon>
        <taxon>Alphaproteobacteria</taxon>
        <taxon>Caulobacterales</taxon>
        <taxon>Caulobacteraceae</taxon>
        <taxon>Brevundimonas</taxon>
    </lineage>
</organism>
<dbReference type="RefSeq" id="WP_284222013.1">
    <property type="nucleotide sequence ID" value="NZ_BSOY01000019.1"/>
</dbReference>
<sequence length="156" mass="16597">MLALVLAATLFTASAPPTDMTRSILTDVCLPYVTGETSDTAALEFLGFVETPAPEADTRTFQSEDQAHLLRLTTEGSVADGNLNRVCVIQARRGGFDAAKASVLPVMRDRGFTPEPGLPANRPIWTKDGVTVSLRQNPGAAALVRVTFSSLDAEGY</sequence>
<protein>
    <recommendedName>
        <fullName evidence="3">Secreted protein</fullName>
    </recommendedName>
</protein>